<proteinExistence type="predicted"/>
<reference evidence="2 3" key="1">
    <citation type="submission" date="2013-01" db="EMBL/GenBank/DDBJ databases">
        <authorList>
            <person name="Harkins D.M."/>
            <person name="Durkin A.S."/>
            <person name="Brinkac L.M."/>
            <person name="Haft D.H."/>
            <person name="Selengut J.D."/>
            <person name="Sanka R."/>
            <person name="DePew J."/>
            <person name="Purushe J."/>
            <person name="Peacock S.J."/>
            <person name="Thaipadungpanit J."/>
            <person name="Wuthiekanun V.W."/>
            <person name="Day N.P."/>
            <person name="Vinetz J.M."/>
            <person name="Sutton G.G."/>
            <person name="Nierman W.C."/>
            <person name="Fouts D.E."/>
        </authorList>
    </citation>
    <scope>NUCLEOTIDE SEQUENCE [LARGE SCALE GENOMIC DNA]</scope>
    <source>
        <strain evidence="2 3">L0374</strain>
    </source>
</reference>
<dbReference type="Proteomes" id="UP000012137">
    <property type="component" value="Unassembled WGS sequence"/>
</dbReference>
<evidence type="ECO:0000313" key="3">
    <source>
        <dbReference type="Proteomes" id="UP000012137"/>
    </source>
</evidence>
<protein>
    <submittedName>
        <fullName evidence="2">Uncharacterized protein</fullName>
    </submittedName>
</protein>
<comment type="caution">
    <text evidence="2">The sequence shown here is derived from an EMBL/GenBank/DDBJ whole genome shotgun (WGS) entry which is preliminary data.</text>
</comment>
<sequence>MRIQSKKTGRIRRCRTALSAPVDKLHERNVILYFVFNFNLIDSASIAFALDFIELT</sequence>
<name>M6K3F7_LEPIR</name>
<evidence type="ECO:0000313" key="2">
    <source>
        <dbReference type="EMBL" id="EMN28636.1"/>
    </source>
</evidence>
<organism evidence="2 3">
    <name type="scientific">Leptospira interrogans serovar Pyrogenes str. L0374</name>
    <dbReference type="NCBI Taxonomy" id="1049928"/>
    <lineage>
        <taxon>Bacteria</taxon>
        <taxon>Pseudomonadati</taxon>
        <taxon>Spirochaetota</taxon>
        <taxon>Spirochaetia</taxon>
        <taxon>Leptospirales</taxon>
        <taxon>Leptospiraceae</taxon>
        <taxon>Leptospira</taxon>
    </lineage>
</organism>
<keyword evidence="1" id="KW-0812">Transmembrane</keyword>
<dbReference type="AlphaFoldDB" id="M6K3F7"/>
<accession>M6K3F7</accession>
<gene>
    <name evidence="2" type="ORF">LEP1GSC083_4610</name>
</gene>
<dbReference type="EMBL" id="AHMZ02000126">
    <property type="protein sequence ID" value="EMN28636.1"/>
    <property type="molecule type" value="Genomic_DNA"/>
</dbReference>
<evidence type="ECO:0000256" key="1">
    <source>
        <dbReference type="SAM" id="Phobius"/>
    </source>
</evidence>
<feature type="transmembrane region" description="Helical" evidence="1">
    <location>
        <begin position="30"/>
        <end position="50"/>
    </location>
</feature>
<keyword evidence="1" id="KW-0472">Membrane</keyword>
<keyword evidence="1" id="KW-1133">Transmembrane helix</keyword>